<dbReference type="Proteomes" id="UP000801428">
    <property type="component" value="Unassembled WGS sequence"/>
</dbReference>
<evidence type="ECO:0000256" key="2">
    <source>
        <dbReference type="ARBA" id="ARBA00023002"/>
    </source>
</evidence>
<dbReference type="PANTHER" id="PTHR44196">
    <property type="entry name" value="DEHYDROGENASE/REDUCTASE SDR FAMILY MEMBER 7B"/>
    <property type="match status" value="1"/>
</dbReference>
<protein>
    <recommendedName>
        <fullName evidence="7">Short-chain dehydrogenase</fullName>
    </recommendedName>
</protein>
<evidence type="ECO:0000256" key="3">
    <source>
        <dbReference type="RuleBase" id="RU000363"/>
    </source>
</evidence>
<dbReference type="SUPFAM" id="SSF51735">
    <property type="entry name" value="NAD(P)-binding Rossmann-fold domains"/>
    <property type="match status" value="1"/>
</dbReference>
<feature type="compositionally biased region" description="Basic and acidic residues" evidence="4">
    <location>
        <begin position="194"/>
        <end position="210"/>
    </location>
</feature>
<dbReference type="AlphaFoldDB" id="A0A9P4W6S6"/>
<evidence type="ECO:0000313" key="6">
    <source>
        <dbReference type="Proteomes" id="UP000801428"/>
    </source>
</evidence>
<keyword evidence="2" id="KW-0560">Oxidoreductase</keyword>
<feature type="region of interest" description="Disordered" evidence="4">
    <location>
        <begin position="193"/>
        <end position="214"/>
    </location>
</feature>
<keyword evidence="6" id="KW-1185">Reference proteome</keyword>
<evidence type="ECO:0000313" key="5">
    <source>
        <dbReference type="EMBL" id="KAF2995046.1"/>
    </source>
</evidence>
<reference evidence="5" key="1">
    <citation type="submission" date="2019-04" db="EMBL/GenBank/DDBJ databases">
        <title>Sequencing of skin fungus with MAO and IRED activity.</title>
        <authorList>
            <person name="Marsaioli A.J."/>
            <person name="Bonatto J.M.C."/>
            <person name="Reis Junior O."/>
        </authorList>
    </citation>
    <scope>NUCLEOTIDE SEQUENCE</scope>
    <source>
        <strain evidence="5">30M1</strain>
    </source>
</reference>
<comment type="caution">
    <text evidence="5">The sequence shown here is derived from an EMBL/GenBank/DDBJ whole genome shotgun (WGS) entry which is preliminary data.</text>
</comment>
<comment type="similarity">
    <text evidence="1 3">Belongs to the short-chain dehydrogenases/reductases (SDR) family.</text>
</comment>
<dbReference type="GO" id="GO:0016020">
    <property type="term" value="C:membrane"/>
    <property type="evidence" value="ECO:0007669"/>
    <property type="project" value="TreeGrafter"/>
</dbReference>
<organism evidence="5 6">
    <name type="scientific">Curvularia kusanoi</name>
    <name type="common">Cochliobolus kusanoi</name>
    <dbReference type="NCBI Taxonomy" id="90978"/>
    <lineage>
        <taxon>Eukaryota</taxon>
        <taxon>Fungi</taxon>
        <taxon>Dikarya</taxon>
        <taxon>Ascomycota</taxon>
        <taxon>Pezizomycotina</taxon>
        <taxon>Dothideomycetes</taxon>
        <taxon>Pleosporomycetidae</taxon>
        <taxon>Pleosporales</taxon>
        <taxon>Pleosporineae</taxon>
        <taxon>Pleosporaceae</taxon>
        <taxon>Curvularia</taxon>
    </lineage>
</organism>
<dbReference type="Pfam" id="PF00106">
    <property type="entry name" value="adh_short"/>
    <property type="match status" value="1"/>
</dbReference>
<sequence>MPSSNYQFKTALVTGGGGGIGKALSQQLIKDGKSVIIAGRTESKLKESASEIGAKAYYVLDTGDVSAIPDFIKKITKEHPDLDCLVNNAGVQRPLDVNKMEASEFTQKADQEIDINIRGPMHLALGLLPHFKSKDNALIVNVSSVLGFVPFSIINPVYNGTKAWVHFWSMALRAQLKDSNVKVIEIAPPTVATDLHRERENPDDNKKENNKAALSVEEFTEETIGKWKKGDEMIGAGMAADIVSSWEGSMGKVFEDKTA</sequence>
<gene>
    <name evidence="5" type="ORF">E8E13_001178</name>
</gene>
<evidence type="ECO:0000256" key="1">
    <source>
        <dbReference type="ARBA" id="ARBA00006484"/>
    </source>
</evidence>
<dbReference type="FunFam" id="3.40.50.720:FF:001291">
    <property type="entry name" value="Short-chain alcohol dehydrogenase"/>
    <property type="match status" value="1"/>
</dbReference>
<dbReference type="InterPro" id="IPR002347">
    <property type="entry name" value="SDR_fam"/>
</dbReference>
<evidence type="ECO:0008006" key="7">
    <source>
        <dbReference type="Google" id="ProtNLM"/>
    </source>
</evidence>
<dbReference type="GO" id="GO:0016491">
    <property type="term" value="F:oxidoreductase activity"/>
    <property type="evidence" value="ECO:0007669"/>
    <property type="project" value="UniProtKB-KW"/>
</dbReference>
<proteinExistence type="inferred from homology"/>
<evidence type="ECO:0000256" key="4">
    <source>
        <dbReference type="SAM" id="MobiDB-lite"/>
    </source>
</evidence>
<dbReference type="InterPro" id="IPR036291">
    <property type="entry name" value="NAD(P)-bd_dom_sf"/>
</dbReference>
<dbReference type="PANTHER" id="PTHR44196:SF1">
    <property type="entry name" value="DEHYDROGENASE_REDUCTASE SDR FAMILY MEMBER 7B"/>
    <property type="match status" value="1"/>
</dbReference>
<dbReference type="Gene3D" id="3.40.50.720">
    <property type="entry name" value="NAD(P)-binding Rossmann-like Domain"/>
    <property type="match status" value="1"/>
</dbReference>
<name>A0A9P4W6S6_CURKU</name>
<dbReference type="PRINTS" id="PR00081">
    <property type="entry name" value="GDHRDH"/>
</dbReference>
<dbReference type="OrthoDB" id="37659at2759"/>
<accession>A0A9P4W6S6</accession>
<dbReference type="EMBL" id="SWKU01000035">
    <property type="protein sequence ID" value="KAF2995046.1"/>
    <property type="molecule type" value="Genomic_DNA"/>
</dbReference>
<dbReference type="PRINTS" id="PR00080">
    <property type="entry name" value="SDRFAMILY"/>
</dbReference>